<dbReference type="Gene3D" id="3.40.50.180">
    <property type="entry name" value="Methylesterase CheB, C-terminal domain"/>
    <property type="match status" value="1"/>
</dbReference>
<dbReference type="CDD" id="cd16433">
    <property type="entry name" value="CheB"/>
    <property type="match status" value="1"/>
</dbReference>
<dbReference type="AlphaFoldDB" id="A0AA37M7W4"/>
<reference evidence="6" key="2">
    <citation type="submission" date="2021-08" db="EMBL/GenBank/DDBJ databases">
        <authorList>
            <person name="Tani A."/>
            <person name="Ola A."/>
            <person name="Ogura Y."/>
            <person name="Katsura K."/>
            <person name="Hayashi T."/>
        </authorList>
    </citation>
    <scope>NUCLEOTIDE SEQUENCE</scope>
    <source>
        <strain evidence="6">JCM 32048</strain>
    </source>
</reference>
<name>A0AA37M7W4_9HYPH</name>
<feature type="domain" description="CheB-type methylesterase" evidence="5">
    <location>
        <begin position="4"/>
        <end position="194"/>
    </location>
</feature>
<comment type="catalytic activity">
    <reaction evidence="3">
        <text>[protein]-L-glutamate 5-O-methyl ester + H2O = L-glutamyl-[protein] + methanol + H(+)</text>
        <dbReference type="Rhea" id="RHEA:23236"/>
        <dbReference type="Rhea" id="RHEA-COMP:10208"/>
        <dbReference type="Rhea" id="RHEA-COMP:10311"/>
        <dbReference type="ChEBI" id="CHEBI:15377"/>
        <dbReference type="ChEBI" id="CHEBI:15378"/>
        <dbReference type="ChEBI" id="CHEBI:17790"/>
        <dbReference type="ChEBI" id="CHEBI:29973"/>
        <dbReference type="ChEBI" id="CHEBI:82795"/>
        <dbReference type="EC" id="3.1.1.61"/>
    </reaction>
</comment>
<dbReference type="Pfam" id="PF01339">
    <property type="entry name" value="CheB_methylest"/>
    <property type="match status" value="1"/>
</dbReference>
<reference evidence="6" key="1">
    <citation type="journal article" date="2016" name="Front. Microbiol.">
        <title>Genome Sequence of the Piezophilic, Mesophilic Sulfate-Reducing Bacterium Desulfovibrio indicus J2T.</title>
        <authorList>
            <person name="Cao J."/>
            <person name="Maignien L."/>
            <person name="Shao Z."/>
            <person name="Alain K."/>
            <person name="Jebbar M."/>
        </authorList>
    </citation>
    <scope>NUCLEOTIDE SEQUENCE</scope>
    <source>
        <strain evidence="6">JCM 32048</strain>
    </source>
</reference>
<evidence type="ECO:0000256" key="2">
    <source>
        <dbReference type="ARBA" id="ARBA00039140"/>
    </source>
</evidence>
<keyword evidence="7" id="KW-1185">Reference proteome</keyword>
<keyword evidence="1 4" id="KW-0378">Hydrolase</keyword>
<sequence>MASEPSCPWFVAIGASGSRGLQDIQAVLQELPPSLAASVLIVLHRPRDQVSYLADVLRRSSRMPVRLAGDGERLVPGTAYVGGPADHLTLGTGGLIALVADPGHQYRNRTIDLLFRSVAAHGGGRVIGVVLSGSLDDGARGLAAIHAAGGLSMVLAPDRHATAGMPESAIAYDGPVDLVGTLSEIARGICAVAR</sequence>
<accession>A0AA37M7W4</accession>
<dbReference type="SUPFAM" id="SSF52738">
    <property type="entry name" value="Methylesterase CheB, C-terminal domain"/>
    <property type="match status" value="1"/>
</dbReference>
<dbReference type="Proteomes" id="UP001055286">
    <property type="component" value="Unassembled WGS sequence"/>
</dbReference>
<evidence type="ECO:0000256" key="3">
    <source>
        <dbReference type="ARBA" id="ARBA00048267"/>
    </source>
</evidence>
<dbReference type="GO" id="GO:0008984">
    <property type="term" value="F:protein-glutamate methylesterase activity"/>
    <property type="evidence" value="ECO:0007669"/>
    <property type="project" value="UniProtKB-EC"/>
</dbReference>
<feature type="active site" evidence="4">
    <location>
        <position position="16"/>
    </location>
</feature>
<dbReference type="InterPro" id="IPR000673">
    <property type="entry name" value="Sig_transdc_resp-reg_Me-estase"/>
</dbReference>
<feature type="active site" evidence="4">
    <location>
        <position position="137"/>
    </location>
</feature>
<dbReference type="PANTHER" id="PTHR42872">
    <property type="entry name" value="PROTEIN-GLUTAMATE METHYLESTERASE/PROTEIN-GLUTAMINE GLUTAMINASE"/>
    <property type="match status" value="1"/>
</dbReference>
<dbReference type="InterPro" id="IPR035909">
    <property type="entry name" value="CheB_C"/>
</dbReference>
<evidence type="ECO:0000313" key="6">
    <source>
        <dbReference type="EMBL" id="GJD66370.1"/>
    </source>
</evidence>
<dbReference type="PANTHER" id="PTHR42872:SF6">
    <property type="entry name" value="PROTEIN-GLUTAMATE METHYLESTERASE_PROTEIN-GLUTAMINE GLUTAMINASE"/>
    <property type="match status" value="1"/>
</dbReference>
<protein>
    <recommendedName>
        <fullName evidence="2">protein-glutamate methylesterase</fullName>
        <ecNumber evidence="2">3.1.1.61</ecNumber>
    </recommendedName>
</protein>
<keyword evidence="4" id="KW-0145">Chemotaxis</keyword>
<organism evidence="6 7">
    <name type="scientific">Methylobacterium frigidaeris</name>
    <dbReference type="NCBI Taxonomy" id="2038277"/>
    <lineage>
        <taxon>Bacteria</taxon>
        <taxon>Pseudomonadati</taxon>
        <taxon>Pseudomonadota</taxon>
        <taxon>Alphaproteobacteria</taxon>
        <taxon>Hyphomicrobiales</taxon>
        <taxon>Methylobacteriaceae</taxon>
        <taxon>Methylobacterium</taxon>
    </lineage>
</organism>
<gene>
    <name evidence="6" type="primary">cheB_12</name>
    <name evidence="6" type="ORF">MPEAHAMD_6567</name>
</gene>
<dbReference type="EMBL" id="BPQJ01000063">
    <property type="protein sequence ID" value="GJD66370.1"/>
    <property type="molecule type" value="Genomic_DNA"/>
</dbReference>
<dbReference type="RefSeq" id="WP_238193456.1">
    <property type="nucleotide sequence ID" value="NZ_BPQJ01000063.1"/>
</dbReference>
<dbReference type="GO" id="GO:0000156">
    <property type="term" value="F:phosphorelay response regulator activity"/>
    <property type="evidence" value="ECO:0007669"/>
    <property type="project" value="InterPro"/>
</dbReference>
<evidence type="ECO:0000256" key="1">
    <source>
        <dbReference type="ARBA" id="ARBA00022801"/>
    </source>
</evidence>
<dbReference type="EC" id="3.1.1.61" evidence="2"/>
<evidence type="ECO:0000256" key="4">
    <source>
        <dbReference type="PROSITE-ProRule" id="PRU00050"/>
    </source>
</evidence>
<evidence type="ECO:0000313" key="7">
    <source>
        <dbReference type="Proteomes" id="UP001055286"/>
    </source>
</evidence>
<dbReference type="GO" id="GO:0005737">
    <property type="term" value="C:cytoplasm"/>
    <property type="evidence" value="ECO:0007669"/>
    <property type="project" value="InterPro"/>
</dbReference>
<feature type="active site" evidence="4">
    <location>
        <position position="44"/>
    </location>
</feature>
<dbReference type="GO" id="GO:0006935">
    <property type="term" value="P:chemotaxis"/>
    <property type="evidence" value="ECO:0007669"/>
    <property type="project" value="UniProtKB-UniRule"/>
</dbReference>
<proteinExistence type="predicted"/>
<dbReference type="PROSITE" id="PS50122">
    <property type="entry name" value="CHEB"/>
    <property type="match status" value="1"/>
</dbReference>
<evidence type="ECO:0000259" key="5">
    <source>
        <dbReference type="PROSITE" id="PS50122"/>
    </source>
</evidence>
<comment type="caution">
    <text evidence="6">The sequence shown here is derived from an EMBL/GenBank/DDBJ whole genome shotgun (WGS) entry which is preliminary data.</text>
</comment>